<dbReference type="InterPro" id="IPR027007">
    <property type="entry name" value="C2_DOCK-type_domain"/>
</dbReference>
<dbReference type="InterPro" id="IPR043161">
    <property type="entry name" value="DOCK_C_lobe_A"/>
</dbReference>
<feature type="region of interest" description="Disordered" evidence="4">
    <location>
        <begin position="224"/>
        <end position="247"/>
    </location>
</feature>
<dbReference type="GO" id="GO:0007264">
    <property type="term" value="P:small GTPase-mediated signal transduction"/>
    <property type="evidence" value="ECO:0007669"/>
    <property type="project" value="InterPro"/>
</dbReference>
<feature type="compositionally biased region" description="Basic and acidic residues" evidence="4">
    <location>
        <begin position="462"/>
        <end position="481"/>
    </location>
</feature>
<keyword evidence="2" id="KW-0344">Guanine-nucleotide releasing factor</keyword>
<dbReference type="Pfam" id="PF20421">
    <property type="entry name" value="DHR-2_Lobe_C"/>
    <property type="match status" value="1"/>
</dbReference>
<accession>A0AAN9G8W6</accession>
<feature type="region of interest" description="Disordered" evidence="4">
    <location>
        <begin position="2173"/>
        <end position="2203"/>
    </location>
</feature>
<dbReference type="Gene3D" id="1.20.58.740">
    <property type="match status" value="1"/>
</dbReference>
<evidence type="ECO:0000259" key="5">
    <source>
        <dbReference type="PROSITE" id="PS51650"/>
    </source>
</evidence>
<dbReference type="PANTHER" id="PTHR23317">
    <property type="entry name" value="DEDICATOR OF CYTOKINESIS DOCK"/>
    <property type="match status" value="1"/>
</dbReference>
<feature type="region of interest" description="Disordered" evidence="4">
    <location>
        <begin position="411"/>
        <end position="481"/>
    </location>
</feature>
<dbReference type="Gene3D" id="2.60.40.150">
    <property type="entry name" value="C2 domain"/>
    <property type="match status" value="1"/>
</dbReference>
<organism evidence="7 8">
    <name type="scientific">Littorina saxatilis</name>
    <dbReference type="NCBI Taxonomy" id="31220"/>
    <lineage>
        <taxon>Eukaryota</taxon>
        <taxon>Metazoa</taxon>
        <taxon>Spiralia</taxon>
        <taxon>Lophotrochozoa</taxon>
        <taxon>Mollusca</taxon>
        <taxon>Gastropoda</taxon>
        <taxon>Caenogastropoda</taxon>
        <taxon>Littorinimorpha</taxon>
        <taxon>Littorinoidea</taxon>
        <taxon>Littorinidae</taxon>
        <taxon>Littorina</taxon>
    </lineage>
</organism>
<feature type="region of interest" description="Disordered" evidence="4">
    <location>
        <begin position="27"/>
        <end position="47"/>
    </location>
</feature>
<dbReference type="PANTHER" id="PTHR23317:SF76">
    <property type="entry name" value="LD20667P"/>
    <property type="match status" value="1"/>
</dbReference>
<dbReference type="Pfam" id="PF20422">
    <property type="entry name" value="DHR-2_Lobe_B"/>
    <property type="match status" value="1"/>
</dbReference>
<dbReference type="PROSITE" id="PS51650">
    <property type="entry name" value="C2_DOCK"/>
    <property type="match status" value="1"/>
</dbReference>
<comment type="caution">
    <text evidence="7">The sequence shown here is derived from an EMBL/GenBank/DDBJ whole genome shotgun (WGS) entry which is preliminary data.</text>
</comment>
<dbReference type="InterPro" id="IPR035892">
    <property type="entry name" value="C2_domain_sf"/>
</dbReference>
<feature type="region of interest" description="Disordered" evidence="4">
    <location>
        <begin position="1479"/>
        <end position="1503"/>
    </location>
</feature>
<dbReference type="InterPro" id="IPR027357">
    <property type="entry name" value="DOCKER_dom"/>
</dbReference>
<feature type="domain" description="C2 DOCK-type" evidence="5">
    <location>
        <begin position="593"/>
        <end position="761"/>
    </location>
</feature>
<keyword evidence="1" id="KW-0597">Phosphoprotein</keyword>
<dbReference type="InterPro" id="IPR046770">
    <property type="entry name" value="DOCKER_Lobe_B"/>
</dbReference>
<evidence type="ECO:0000256" key="3">
    <source>
        <dbReference type="PROSITE-ProRule" id="PRU00983"/>
    </source>
</evidence>
<feature type="compositionally biased region" description="Polar residues" evidence="4">
    <location>
        <begin position="1482"/>
        <end position="1494"/>
    </location>
</feature>
<feature type="region of interest" description="Disordered" evidence="4">
    <location>
        <begin position="164"/>
        <end position="188"/>
    </location>
</feature>
<dbReference type="EMBL" id="JBAMIC010000011">
    <property type="protein sequence ID" value="KAK7099933.1"/>
    <property type="molecule type" value="Genomic_DNA"/>
</dbReference>
<feature type="region of interest" description="Disordered" evidence="4">
    <location>
        <begin position="901"/>
        <end position="937"/>
    </location>
</feature>
<dbReference type="PROSITE" id="PS51651">
    <property type="entry name" value="DOCKER"/>
    <property type="match status" value="1"/>
</dbReference>
<protein>
    <recommendedName>
        <fullName evidence="9">Dedicator of cytokinesis protein 7</fullName>
    </recommendedName>
</protein>
<gene>
    <name evidence="7" type="ORF">V1264_022960</name>
</gene>
<evidence type="ECO:0000313" key="8">
    <source>
        <dbReference type="Proteomes" id="UP001374579"/>
    </source>
</evidence>
<evidence type="ECO:0000259" key="6">
    <source>
        <dbReference type="PROSITE" id="PS51651"/>
    </source>
</evidence>
<evidence type="ECO:0008006" key="9">
    <source>
        <dbReference type="Google" id="ProtNLM"/>
    </source>
</evidence>
<dbReference type="FunFam" id="1.25.40.410:FF:000002">
    <property type="entry name" value="Dedicator of cytokinesis protein 7"/>
    <property type="match status" value="1"/>
</dbReference>
<proteinExistence type="inferred from homology"/>
<dbReference type="InterPro" id="IPR037808">
    <property type="entry name" value="C2_Dock-C"/>
</dbReference>
<dbReference type="FunFam" id="1.20.58.740:FF:000002">
    <property type="entry name" value="Dedicator of cytokinesis protein 7"/>
    <property type="match status" value="1"/>
</dbReference>
<evidence type="ECO:0000256" key="2">
    <source>
        <dbReference type="ARBA" id="ARBA00022658"/>
    </source>
</evidence>
<dbReference type="CDD" id="cd08696">
    <property type="entry name" value="C2_Dock-C"/>
    <property type="match status" value="1"/>
</dbReference>
<keyword evidence="8" id="KW-1185">Reference proteome</keyword>
<dbReference type="Pfam" id="PF06920">
    <property type="entry name" value="DHR-2_Lobe_A"/>
    <property type="match status" value="1"/>
</dbReference>
<dbReference type="InterPro" id="IPR026791">
    <property type="entry name" value="DOCK"/>
</dbReference>
<evidence type="ECO:0000256" key="4">
    <source>
        <dbReference type="SAM" id="MobiDB-lite"/>
    </source>
</evidence>
<dbReference type="Pfam" id="PF14429">
    <property type="entry name" value="DOCK-C2"/>
    <property type="match status" value="1"/>
</dbReference>
<dbReference type="GO" id="GO:0005085">
    <property type="term" value="F:guanyl-nucleotide exchange factor activity"/>
    <property type="evidence" value="ECO:0007669"/>
    <property type="project" value="UniProtKB-KW"/>
</dbReference>
<reference evidence="7 8" key="1">
    <citation type="submission" date="2024-02" db="EMBL/GenBank/DDBJ databases">
        <title>Chromosome-scale genome assembly of the rough periwinkle Littorina saxatilis.</title>
        <authorList>
            <person name="De Jode A."/>
            <person name="Faria R."/>
            <person name="Formenti G."/>
            <person name="Sims Y."/>
            <person name="Smith T.P."/>
            <person name="Tracey A."/>
            <person name="Wood J.M.D."/>
            <person name="Zagrodzka Z.B."/>
            <person name="Johannesson K."/>
            <person name="Butlin R.K."/>
            <person name="Leder E.H."/>
        </authorList>
    </citation>
    <scope>NUCLEOTIDE SEQUENCE [LARGE SCALE GENOMIC DNA]</scope>
    <source>
        <strain evidence="7">Snail1</strain>
        <tissue evidence="7">Muscle</tissue>
    </source>
</reference>
<feature type="compositionally biased region" description="Polar residues" evidence="4">
    <location>
        <begin position="901"/>
        <end position="936"/>
    </location>
</feature>
<name>A0AAN9G8W6_9CAEN</name>
<sequence length="2203" mass="250843">MSVSGQRAFAQKLSKQQAAEVRRQVAGSTASSIASNETTRSLGGQSYASHGSMITLTDLVEPPDYEDFVIQNQCLVERDPFRDLLLYPENDIEVQSIPKPCRTLSQLKPEPGAENDPHISDCLRRYTAEYTAVSRRYQVYSSSRCNKERMSEHGLVQHDYEIDVEDTPPETEKNTTKRQSIHMNDTPRGSWASSIFDLKQSQADPMLPNLFERTSYDDVDRNNEAQRQQNRQDSIFSLYPLSEEEEPIERRTPAELPKEHFGHRILVKCLQLSLEMDVEPLFVSMALYDSREKKKISETFHFDLNSEQSKRMIAGHVTRIDVSTLSRACTFSITYPSPDVFLVVRLEKVLQQGDIGECAEPYMKEDKSTKEEKYRQNAAQFCERLGGYRMPFAWTAIYLMNIVTGGGSMERETSVEKTMDAAQETGSRAASLDRRSGMGSGQFESFRSKRSKDDNSLLGRRGSMDRDRGRSGYEKHEKHHSWSPDVYGANLENFRPVTLTVSSFFKQEGVKLSDEDLYKFLADLKRPSSVLKRVKCIPATLKLDISPCPEEIRYSLTPELMRVEPYPDEKGRPVKEILEFPSREVYVPATIYRNLLYVYPKSLNFVNRQGSARNLAVRVQFMAGEEDGHALPVIFGKSSSPEFSKEAFAAVTYHNKSPDFYEEVKMKLPARLTPSHHLLFTFYHISCQVKKNEPTPTEVPVGYTWVPLYQDGRLLTGDMTLPVSVERLLPHYSLHHPESPHPNMKWVDNHKGVFTVNVKAVSSVHAQDEYIDRFMHLCNYVQEQKLPPRMNENAFENELKRSIMDLVHARGEALVQFLHLILDKLIGLMVRPPVIGGNIVNVGQATFEALAQIVRRVHELLEDKNDHNGRNSVLASYIEYCCTLPHQGMIHQASVPQLGSPTGYNTLGRPSSLPLNKQSYQRSTSNPDLAGNTPTSPDAEVLAFIGGKQLDRTGSMKGEDYASGFPTKVRGKKLVHEELALQWVVSSGSSRELTVSNAWFFFELMVKAMGEHLAQTDKLCVPRQMRFPDHFIDDIQALVNMLIKDITDRYIKEPPLIKSLNTSLAFFLHDLLSLMDRGFVFQLIKEYIKRMSLKICQMSDATSLLLLRLDFVRILCSHEHFFPLNLPFGTPLTPSGMNSPTSSISSAASHSSYTSTSTLTDKGVFFELTPEFRQQHYLVGLVLSDLNNSFDASNYIVHQRAIGVLCNLLYNHDLDVRYTDPHIKARLAALYLPIIGITLETLQQLYDPCLEGKLRSGFAIDEEGDRISRRVAMAIAGSSIGNRGINVPHMSNDDNAAARLRKSPINPDATRNLLMCFLWVLKNSEQTFLRQWWNDLPMHRLGRILEVLYLAVSNFEYKAKWAYACLEQLSRYSWSEETLEDWCEGAGPGVGRPKSHSLAKSQSLHEQLWEGIQRKSQDLLRGTGLNRSVSKEDSPQSKKPIPGAPYSQNTLKKREDMKSKLEEAILGTGNAREMMMRRRQNSHSGLSGSSTPPLMTQEGGGSRLRWRKDQVQWRHSMEIQDSPKPPDQEMETQVEGNLAAEVSLIALDTLELIIQIAQASDMMQPLLSSALRVMLHMLGLNQSSLVLQNLFSTQRALVTKFLDLLFEEETEQCADLCLRLLRHCSSPIGIVRSHAAASLYLLMRQNFELGNNFARVKMQVTMSLSSLVGQNQDFNEEYLRKSLKTILTYAEADHELQETTFPEQVRDLVFNLHMILSDTVKMKEFQEDPEMLLDLMYRIAKGYQTSPDLRLTWLQNMAGKHGERMNHAEAAQCLVHAAGLVAEYLNMIEDRPYLPVGCVAFQKVTPNVLEESAVSDDVVSPDEEGICSGKYFTENGLVGLLEQAAGSFTMAGLFEAVNEVYKIMIPIHEHNRDFKKLGLLHQKLHEAFTNVIRQEGKRVFGTYFRVGFYGAKFGDLDGEEFIYKEQTITKLPEISHRLESFYGERFGYEVIEMIKDSNTVEKDKLDPDKAYIQITYVEPYFDAYEFKDRITFFDKNYNLKRFMYATPFTLDGRAHGELSEQYKRKTILTTAQSFPYIKTRLTVVERHQVILSPVEVAIEDIMKKTRELAIALYTEPLDTKILQMVLQGCIGTTVNQGPLEVALVFLAEGSEGKQVPTRHHNKLRVCFKDFLKKCGDALHRNKTLITHEQREYQRELERNYHSFREKLAPMISTTALRKPRHHKSKESKEARSKRHAETNASMC</sequence>
<dbReference type="InterPro" id="IPR016024">
    <property type="entry name" value="ARM-type_fold"/>
</dbReference>
<evidence type="ECO:0000313" key="7">
    <source>
        <dbReference type="EMBL" id="KAK7099933.1"/>
    </source>
</evidence>
<feature type="domain" description="DOCKER" evidence="6">
    <location>
        <begin position="1741"/>
        <end position="2176"/>
    </location>
</feature>
<dbReference type="InterPro" id="IPR021816">
    <property type="entry name" value="DOCK_C/D_N"/>
</dbReference>
<feature type="region of interest" description="Disordered" evidence="4">
    <location>
        <begin position="1426"/>
        <end position="1455"/>
    </location>
</feature>
<comment type="similarity">
    <text evidence="3">Belongs to the DOCK family.</text>
</comment>
<dbReference type="InterPro" id="IPR046773">
    <property type="entry name" value="DOCKER_Lobe_C"/>
</dbReference>
<dbReference type="SUPFAM" id="SSF48371">
    <property type="entry name" value="ARM repeat"/>
    <property type="match status" value="1"/>
</dbReference>
<dbReference type="InterPro" id="IPR043162">
    <property type="entry name" value="DOCK_C_lobe_C"/>
</dbReference>
<dbReference type="Gene3D" id="1.25.40.410">
    <property type="match status" value="1"/>
</dbReference>
<evidence type="ECO:0000256" key="1">
    <source>
        <dbReference type="ARBA" id="ARBA00022553"/>
    </source>
</evidence>
<dbReference type="InterPro" id="IPR046769">
    <property type="entry name" value="DOCKER_Lobe_A"/>
</dbReference>
<dbReference type="Pfam" id="PF11878">
    <property type="entry name" value="DOCK_C-D_N"/>
    <property type="match status" value="1"/>
</dbReference>
<dbReference type="Proteomes" id="UP001374579">
    <property type="component" value="Unassembled WGS sequence"/>
</dbReference>